<feature type="transmembrane region" description="Helical" evidence="1">
    <location>
        <begin position="141"/>
        <end position="162"/>
    </location>
</feature>
<feature type="transmembrane region" description="Helical" evidence="1">
    <location>
        <begin position="212"/>
        <end position="228"/>
    </location>
</feature>
<organism evidence="2 3">
    <name type="scientific">Desulfuromonas versatilis</name>
    <dbReference type="NCBI Taxonomy" id="2802975"/>
    <lineage>
        <taxon>Bacteria</taxon>
        <taxon>Pseudomonadati</taxon>
        <taxon>Thermodesulfobacteriota</taxon>
        <taxon>Desulfuromonadia</taxon>
        <taxon>Desulfuromonadales</taxon>
        <taxon>Desulfuromonadaceae</taxon>
        <taxon>Desulfuromonas</taxon>
    </lineage>
</organism>
<keyword evidence="1" id="KW-1133">Transmembrane helix</keyword>
<dbReference type="RefSeq" id="WP_221250644.1">
    <property type="nucleotide sequence ID" value="NZ_AP024355.1"/>
</dbReference>
<keyword evidence="3" id="KW-1185">Reference proteome</keyword>
<keyword evidence="1" id="KW-0812">Transmembrane</keyword>
<dbReference type="EMBL" id="AP024355">
    <property type="protein sequence ID" value="BCR03170.1"/>
    <property type="molecule type" value="Genomic_DNA"/>
</dbReference>
<protein>
    <submittedName>
        <fullName evidence="2">Hydrogenase</fullName>
    </submittedName>
</protein>
<keyword evidence="1" id="KW-0472">Membrane</keyword>
<feature type="transmembrane region" description="Helical" evidence="1">
    <location>
        <begin position="84"/>
        <end position="102"/>
    </location>
</feature>
<evidence type="ECO:0000313" key="3">
    <source>
        <dbReference type="Proteomes" id="UP001319827"/>
    </source>
</evidence>
<feature type="transmembrane region" description="Helical" evidence="1">
    <location>
        <begin position="169"/>
        <end position="192"/>
    </location>
</feature>
<reference evidence="2 3" key="2">
    <citation type="journal article" date="2021" name="Int. J. Syst. Evol. Microbiol.">
        <title>Isolation and Polyphasic Characterization of Desulfuromonas versatilis sp. Nov., an Electrogenic Bacteria Capable of Versatile Metabolism Isolated from a Graphene Oxide-Reducing Enrichment Culture.</title>
        <authorList>
            <person name="Xie L."/>
            <person name="Yoshida N."/>
            <person name="Ishii S."/>
            <person name="Meng L."/>
        </authorList>
    </citation>
    <scope>NUCLEOTIDE SEQUENCE [LARGE SCALE GENOMIC DNA]</scope>
    <source>
        <strain evidence="2 3">NIT-T3</strain>
    </source>
</reference>
<feature type="transmembrane region" description="Helical" evidence="1">
    <location>
        <begin position="240"/>
        <end position="263"/>
    </location>
</feature>
<dbReference type="PANTHER" id="PTHR38095:SF2">
    <property type="entry name" value="ANAEROBIC DIMETHYL SULFOXIDE REDUCTASE CHAIN C"/>
    <property type="match status" value="1"/>
</dbReference>
<proteinExistence type="predicted"/>
<dbReference type="Gene3D" id="1.20.1630.10">
    <property type="entry name" value="Formate dehydrogenase/DMSO reductase domain"/>
    <property type="match status" value="1"/>
</dbReference>
<dbReference type="PANTHER" id="PTHR38095">
    <property type="entry name" value="ANAEROBIC DIMETHYL SULFOXIDE REDUCTASE CHAIN YNFH"/>
    <property type="match status" value="1"/>
</dbReference>
<feature type="transmembrane region" description="Helical" evidence="1">
    <location>
        <begin position="109"/>
        <end position="129"/>
    </location>
</feature>
<dbReference type="Pfam" id="PF04976">
    <property type="entry name" value="DmsC"/>
    <property type="match status" value="1"/>
</dbReference>
<sequence length="267" mass="27952">MSHMELPLVFFTVLAQAAIGLAMLSALRGRAVAEGTGGKFFTEQQMALGLLGVGLLASMFHLGHPLGALRTLANLQHSWLSREILVFMVLAALMTVAAGLSFRGRGHAGLGRLTAAVGLVALAIQGFAYAPPSQPTLANGVPLVLFLITALALGAAFGSWFAPDNRQPLLAGVLAATLLLALALNLLLPSVWLSGGLVEELTGSAYLGSPLYWGRLIVGLVLPLLVLARTRRIPGWLPWLILLGEFAGRMAFFSLAATTAANIGMPL</sequence>
<dbReference type="InterPro" id="IPR007059">
    <property type="entry name" value="DmsC"/>
</dbReference>
<reference evidence="2 3" key="1">
    <citation type="journal article" date="2016" name="C (Basel)">
        <title>Selective Growth of and Electricity Production by Marine Exoelectrogenic Bacteria in Self-Aggregated Hydrogel of Microbially Reduced Graphene Oxide.</title>
        <authorList>
            <person name="Yoshida N."/>
            <person name="Goto Y."/>
            <person name="Miyata Y."/>
        </authorList>
    </citation>
    <scope>NUCLEOTIDE SEQUENCE [LARGE SCALE GENOMIC DNA]</scope>
    <source>
        <strain evidence="2 3">NIT-T3</strain>
    </source>
</reference>
<gene>
    <name evidence="2" type="ORF">DESUT3_02390</name>
</gene>
<name>A0ABM8HNV5_9BACT</name>
<feature type="transmembrane region" description="Helical" evidence="1">
    <location>
        <begin position="47"/>
        <end position="64"/>
    </location>
</feature>
<accession>A0ABM8HNV5</accession>
<evidence type="ECO:0000256" key="1">
    <source>
        <dbReference type="SAM" id="Phobius"/>
    </source>
</evidence>
<dbReference type="Proteomes" id="UP001319827">
    <property type="component" value="Chromosome"/>
</dbReference>
<feature type="transmembrane region" description="Helical" evidence="1">
    <location>
        <begin position="6"/>
        <end position="27"/>
    </location>
</feature>
<evidence type="ECO:0000313" key="2">
    <source>
        <dbReference type="EMBL" id="BCR03170.1"/>
    </source>
</evidence>